<comment type="caution">
    <text evidence="1">The sequence shown here is derived from an EMBL/GenBank/DDBJ whole genome shotgun (WGS) entry which is preliminary data.</text>
</comment>
<dbReference type="Proteomes" id="UP001280121">
    <property type="component" value="Unassembled WGS sequence"/>
</dbReference>
<organism evidence="1 2">
    <name type="scientific">Dipteronia dyeriana</name>
    <dbReference type="NCBI Taxonomy" id="168575"/>
    <lineage>
        <taxon>Eukaryota</taxon>
        <taxon>Viridiplantae</taxon>
        <taxon>Streptophyta</taxon>
        <taxon>Embryophyta</taxon>
        <taxon>Tracheophyta</taxon>
        <taxon>Spermatophyta</taxon>
        <taxon>Magnoliopsida</taxon>
        <taxon>eudicotyledons</taxon>
        <taxon>Gunneridae</taxon>
        <taxon>Pentapetalae</taxon>
        <taxon>rosids</taxon>
        <taxon>malvids</taxon>
        <taxon>Sapindales</taxon>
        <taxon>Sapindaceae</taxon>
        <taxon>Hippocastanoideae</taxon>
        <taxon>Acereae</taxon>
        <taxon>Dipteronia</taxon>
    </lineage>
</organism>
<name>A0AAD9XF71_9ROSI</name>
<keyword evidence="2" id="KW-1185">Reference proteome</keyword>
<dbReference type="AlphaFoldDB" id="A0AAD9XF71"/>
<gene>
    <name evidence="1" type="ORF">Ddye_004887</name>
</gene>
<reference evidence="1" key="1">
    <citation type="journal article" date="2023" name="Plant J.">
        <title>Genome sequences and population genomics provide insights into the demographic history, inbreeding, and mutation load of two 'living fossil' tree species of Dipteronia.</title>
        <authorList>
            <person name="Feng Y."/>
            <person name="Comes H.P."/>
            <person name="Chen J."/>
            <person name="Zhu S."/>
            <person name="Lu R."/>
            <person name="Zhang X."/>
            <person name="Li P."/>
            <person name="Qiu J."/>
            <person name="Olsen K.M."/>
            <person name="Qiu Y."/>
        </authorList>
    </citation>
    <scope>NUCLEOTIDE SEQUENCE</scope>
    <source>
        <strain evidence="1">KIB01</strain>
    </source>
</reference>
<accession>A0AAD9XF71</accession>
<proteinExistence type="predicted"/>
<dbReference type="EMBL" id="JANJYI010000002">
    <property type="protein sequence ID" value="KAK2658354.1"/>
    <property type="molecule type" value="Genomic_DNA"/>
</dbReference>
<evidence type="ECO:0000313" key="2">
    <source>
        <dbReference type="Proteomes" id="UP001280121"/>
    </source>
</evidence>
<evidence type="ECO:0000313" key="1">
    <source>
        <dbReference type="EMBL" id="KAK2658354.1"/>
    </source>
</evidence>
<sequence>MTVNESTRKVSRATLRPYILLTLTHAEQEKRNSVTRKEIVERITEVFKCNAIVVAKEMHKEEGFHFHIGIESTNASRNNAARLLRNAFPEFDGAQCFAKFHKAWGTICAYVIKEDKNPLIWGQYTLEQIKEKANAVEKHRSRTIKNHEQPDEIYTRLKDSKQWLDVYKDPLLREANIKRYTNIKKIFHDLKIIEQIERDPVQALNAYLKEHNYPEEYDIEYLKEKYLALDWLAINLVFPRSLKAKQLCIKGQPSTQKSLMFKLIAEVITTYVAGTRMNDFTDAHDFFDLWVLDEFKEPVKDSYSGSFTEEGQVYFNTLLRILDESGASQ</sequence>
<protein>
    <submittedName>
        <fullName evidence="1">Uncharacterized protein</fullName>
    </submittedName>
</protein>